<dbReference type="RefSeq" id="WP_306425071.1">
    <property type="nucleotide sequence ID" value="NZ_CDGJ01000081.1"/>
</dbReference>
<accession>A0A8S0VXU6</accession>
<feature type="transmembrane region" description="Helical" evidence="2">
    <location>
        <begin position="6"/>
        <end position="27"/>
    </location>
</feature>
<keyword evidence="6" id="KW-1185">Reference proteome</keyword>
<dbReference type="EMBL" id="LR746496">
    <property type="protein sequence ID" value="CAA7602333.1"/>
    <property type="molecule type" value="Genomic_DNA"/>
</dbReference>
<reference evidence="4" key="2">
    <citation type="submission" date="2020-01" db="EMBL/GenBank/DDBJ databases">
        <authorList>
            <person name="Hornung B."/>
        </authorList>
    </citation>
    <scope>NUCLEOTIDE SEQUENCE</scope>
    <source>
        <strain evidence="4">PacBioINE</strain>
    </source>
</reference>
<keyword evidence="2" id="KW-0812">Transmembrane</keyword>
<evidence type="ECO:0000259" key="3">
    <source>
        <dbReference type="Pfam" id="PF05569"/>
    </source>
</evidence>
<dbReference type="AlphaFoldDB" id="A0A8S0VXU6"/>
<feature type="region of interest" description="Disordered" evidence="1">
    <location>
        <begin position="108"/>
        <end position="129"/>
    </location>
</feature>
<evidence type="ECO:0000313" key="5">
    <source>
        <dbReference type="EMBL" id="CEJ08432.1"/>
    </source>
</evidence>
<sequence>MGLAGLFRGVVSLSLMGSLLALGILFIQRLFRQKLSTHWHYALWFVLILRLLIPWTPPSSFSAFNPWLPLQQTLHFRPYPPHPHPTQISHPHYRPPTRPNLCREVVLAQPTPPGTSPAQPRPVKHSGKTSAQPLLSGWLEFWVALHFLTRTEPSKKTRPLGQCRGYVGTSHLLV</sequence>
<name>A0A8S0VXU6_9FIRM</name>
<feature type="transmembrane region" description="Helical" evidence="2">
    <location>
        <begin position="39"/>
        <end position="56"/>
    </location>
</feature>
<gene>
    <name evidence="5" type="ORF">DEACI_2908</name>
    <name evidence="4" type="ORF">DEACI_3007</name>
</gene>
<evidence type="ECO:0000256" key="1">
    <source>
        <dbReference type="SAM" id="MobiDB-lite"/>
    </source>
</evidence>
<keyword evidence="2" id="KW-1133">Transmembrane helix</keyword>
<dbReference type="KEGG" id="aacx:DEACI_3007"/>
<evidence type="ECO:0000313" key="4">
    <source>
        <dbReference type="EMBL" id="CAA7602333.1"/>
    </source>
</evidence>
<dbReference type="Pfam" id="PF05569">
    <property type="entry name" value="Peptidase_M56"/>
    <property type="match status" value="1"/>
</dbReference>
<evidence type="ECO:0000313" key="6">
    <source>
        <dbReference type="Proteomes" id="UP001071230"/>
    </source>
</evidence>
<protein>
    <submittedName>
        <fullName evidence="4">BlaR1 peptidase M56</fullName>
    </submittedName>
</protein>
<dbReference type="Proteomes" id="UP001071230">
    <property type="component" value="Unassembled WGS sequence"/>
</dbReference>
<evidence type="ECO:0000256" key="2">
    <source>
        <dbReference type="SAM" id="Phobius"/>
    </source>
</evidence>
<dbReference type="InterPro" id="IPR008756">
    <property type="entry name" value="Peptidase_M56"/>
</dbReference>
<proteinExistence type="predicted"/>
<dbReference type="Proteomes" id="UP000836597">
    <property type="component" value="Chromosome"/>
</dbReference>
<organism evidence="4">
    <name type="scientific">Acididesulfobacillus acetoxydans</name>
    <dbReference type="NCBI Taxonomy" id="1561005"/>
    <lineage>
        <taxon>Bacteria</taxon>
        <taxon>Bacillati</taxon>
        <taxon>Bacillota</taxon>
        <taxon>Clostridia</taxon>
        <taxon>Eubacteriales</taxon>
        <taxon>Peptococcaceae</taxon>
        <taxon>Acididesulfobacillus</taxon>
    </lineage>
</organism>
<feature type="domain" description="Peptidase M56" evidence="3">
    <location>
        <begin position="10"/>
        <end position="65"/>
    </location>
</feature>
<dbReference type="EMBL" id="CDGJ01000081">
    <property type="protein sequence ID" value="CEJ08432.1"/>
    <property type="molecule type" value="Genomic_DNA"/>
</dbReference>
<keyword evidence="2" id="KW-0472">Membrane</keyword>
<reference evidence="5" key="1">
    <citation type="submission" date="2014-11" db="EMBL/GenBank/DDBJ databases">
        <authorList>
            <person name="Hornung B.V."/>
        </authorList>
    </citation>
    <scope>NUCLEOTIDE SEQUENCE</scope>
    <source>
        <strain evidence="5">INE</strain>
    </source>
</reference>